<evidence type="ECO:0000313" key="2">
    <source>
        <dbReference type="Proteomes" id="UP001165064"/>
    </source>
</evidence>
<keyword evidence="2" id="KW-1185">Reference proteome</keyword>
<accession>A0ACB5TDU9</accession>
<comment type="caution">
    <text evidence="1">The sequence shown here is derived from an EMBL/GenBank/DDBJ whole genome shotgun (WGS) entry which is preliminary data.</text>
</comment>
<gene>
    <name evidence="1" type="ORF">Amon02_000791500</name>
</gene>
<proteinExistence type="predicted"/>
<protein>
    <submittedName>
        <fullName evidence="1">Unnamed protein product</fullName>
    </submittedName>
</protein>
<reference evidence="1" key="1">
    <citation type="submission" date="2023-04" db="EMBL/GenBank/DDBJ databases">
        <title>Ambrosiozyma monospora NBRC 10751.</title>
        <authorList>
            <person name="Ichikawa N."/>
            <person name="Sato H."/>
            <person name="Tonouchi N."/>
        </authorList>
    </citation>
    <scope>NUCLEOTIDE SEQUENCE</scope>
    <source>
        <strain evidence="1">NBRC 10751</strain>
    </source>
</reference>
<evidence type="ECO:0000313" key="1">
    <source>
        <dbReference type="EMBL" id="GME86252.1"/>
    </source>
</evidence>
<dbReference type="Proteomes" id="UP001165064">
    <property type="component" value="Unassembled WGS sequence"/>
</dbReference>
<organism evidence="1 2">
    <name type="scientific">Ambrosiozyma monospora</name>
    <name type="common">Yeast</name>
    <name type="synonym">Endomycopsis monosporus</name>
    <dbReference type="NCBI Taxonomy" id="43982"/>
    <lineage>
        <taxon>Eukaryota</taxon>
        <taxon>Fungi</taxon>
        <taxon>Dikarya</taxon>
        <taxon>Ascomycota</taxon>
        <taxon>Saccharomycotina</taxon>
        <taxon>Pichiomycetes</taxon>
        <taxon>Pichiales</taxon>
        <taxon>Pichiaceae</taxon>
        <taxon>Ambrosiozyma</taxon>
    </lineage>
</organism>
<name>A0ACB5TDU9_AMBMO</name>
<sequence length="103" mass="11501">MKHDKAVETKEKLAKFKELNIPTLLLDESLQGPPEGEINQFLIDPVLNVLNSLVTLGYGKLFNTEELGKLKLLVGKLELDEDVDKEFVLPLKSAVKLAGLMNR</sequence>
<dbReference type="EMBL" id="BSXS01006796">
    <property type="protein sequence ID" value="GME86252.1"/>
    <property type="molecule type" value="Genomic_DNA"/>
</dbReference>